<sequence>MATALRRCLRPEQFRSFPAFKSLAGNASPSLSSPYMAQRLASLVRPFSSRPAGNDVIGIDLGTTNSCVSVMEGKSAKVIENAEGARTTPSVVAFNPKGELLVGTPAKRQAVTNPTNTIFGTKRLIGRVFSDPQTQKEMKMVPYKIVKAPNGDAWVEANGQQYSPSQVGAFVLTKMKETAEAYLGKTVSKAVVTVPAYFNDAQRQATKDAGKIAGLDVQRIINEPTAAALSYGMTNKEGLIAVFDLGGGTFDVSILEISNGVFEVKATNGDTFLGGEDFDNTLLEFLVSEFKKTEGIDLSSDRLALQRLREAAEKAKIELSSTSQTDISLPFISADSSGAKHLNITLSRSKFESLVGNLIERTRAPCKNCLKDAGVSLNEVDEVLLVGGMTRVPKVQEIVQEIFGKSPSKGVNPDEAVAMGAAIQGGILRGDVKDLLLLDVTPLSLGIETLGGVFTRLINRNTTIPTKKSQVFSTAADNQTQVGIKVLQGEREMASDNKMLGEFELQGIPPAPRGLPQIEVTFDIDANGIVTVSAKDKATNKEQNITIKSSGGLSEHEIEKMVKEAEIHAQKDQERKSLIDARNTADTTIYSVEKSLGEYREKIPTEIAKEIEDAVSDLRSAMQNDNLEEIKAKTDAANKAVSKIGEHMSGGQGGGSSSSGGADQTPEAEYEEAKK</sequence>
<keyword evidence="2 3" id="KW-0067">ATP-binding</keyword>
<dbReference type="InterPro" id="IPR029047">
    <property type="entry name" value="HSP70_peptide-bd_sf"/>
</dbReference>
<dbReference type="GO" id="GO:0044183">
    <property type="term" value="F:protein folding chaperone"/>
    <property type="evidence" value="ECO:0000318"/>
    <property type="project" value="GO_Central"/>
</dbReference>
<gene>
    <name evidence="7" type="primary">HSC70-11</name>
</gene>
<dbReference type="InterPro" id="IPR018181">
    <property type="entry name" value="Heat_shock_70_CS"/>
</dbReference>
<dbReference type="InterPro" id="IPR012725">
    <property type="entry name" value="Chaperone_DnaK"/>
</dbReference>
<dbReference type="FunFam" id="1.20.1270.10:FF:000001">
    <property type="entry name" value="Molecular chaperone DnaK"/>
    <property type="match status" value="1"/>
</dbReference>
<dbReference type="FunFam" id="2.60.34.10:FF:000014">
    <property type="entry name" value="Chaperone protein DnaK HSP70"/>
    <property type="match status" value="1"/>
</dbReference>
<dbReference type="Gene3D" id="2.60.34.10">
    <property type="entry name" value="Substrate Binding Domain Of DNAk, Chain A, domain 1"/>
    <property type="match status" value="1"/>
</dbReference>
<dbReference type="SUPFAM" id="SSF53067">
    <property type="entry name" value="Actin-like ATPase domain"/>
    <property type="match status" value="2"/>
</dbReference>
<dbReference type="Gene3D" id="1.20.1270.10">
    <property type="match status" value="1"/>
</dbReference>
<evidence type="ECO:0000256" key="4">
    <source>
        <dbReference type="SAM" id="Coils"/>
    </source>
</evidence>
<feature type="compositionally biased region" description="Gly residues" evidence="5">
    <location>
        <begin position="648"/>
        <end position="658"/>
    </location>
</feature>
<dbReference type="NCBIfam" id="NF003520">
    <property type="entry name" value="PRK05183.1"/>
    <property type="match status" value="1"/>
</dbReference>
<dbReference type="CDD" id="cd11733">
    <property type="entry name" value="ASKHA_NBD_HSP70_HSPA9"/>
    <property type="match status" value="1"/>
</dbReference>
<dbReference type="InterPro" id="IPR013126">
    <property type="entry name" value="Hsp_70_fam"/>
</dbReference>
<dbReference type="GO" id="GO:0016887">
    <property type="term" value="F:ATP hydrolysis activity"/>
    <property type="evidence" value="ECO:0000318"/>
    <property type="project" value="GO_Central"/>
</dbReference>
<dbReference type="PROSITE" id="PS00297">
    <property type="entry name" value="HSP70_1"/>
    <property type="match status" value="1"/>
</dbReference>
<dbReference type="SUPFAM" id="SSF100934">
    <property type="entry name" value="Heat shock protein 70kD (HSP70), C-terminal subdomain"/>
    <property type="match status" value="1"/>
</dbReference>
<dbReference type="GO" id="GO:0140662">
    <property type="term" value="F:ATP-dependent protein folding chaperone"/>
    <property type="evidence" value="ECO:0007669"/>
    <property type="project" value="InterPro"/>
</dbReference>
<comment type="similarity">
    <text evidence="3">Belongs to the heat shock protein 70 family.</text>
</comment>
<dbReference type="FunFam" id="3.30.30.30:FF:000003">
    <property type="entry name" value="Heat shock protein 9"/>
    <property type="match status" value="1"/>
</dbReference>
<dbReference type="InterPro" id="IPR029048">
    <property type="entry name" value="HSP70_C_sf"/>
</dbReference>
<dbReference type="EMBL" id="AF039084">
    <property type="protein sequence ID" value="AAB96660.1"/>
    <property type="molecule type" value="Genomic_DNA"/>
</dbReference>
<dbReference type="PROSITE" id="PS00329">
    <property type="entry name" value="HSP70_2"/>
    <property type="match status" value="1"/>
</dbReference>
<dbReference type="Gene3D" id="3.30.420.40">
    <property type="match status" value="2"/>
</dbReference>
<dbReference type="PIR" id="T08901">
    <property type="entry name" value="T08901"/>
</dbReference>
<evidence type="ECO:0000256" key="5">
    <source>
        <dbReference type="SAM" id="MobiDB-lite"/>
    </source>
</evidence>
<dbReference type="SUPFAM" id="SSF100920">
    <property type="entry name" value="Heat shock protein 70kD (HSP70), peptide-binding domain"/>
    <property type="match status" value="1"/>
</dbReference>
<dbReference type="GO" id="GO:0042026">
    <property type="term" value="P:protein refolding"/>
    <property type="evidence" value="ECO:0000318"/>
    <property type="project" value="GO_Central"/>
</dbReference>
<dbReference type="Gene3D" id="3.90.640.10">
    <property type="entry name" value="Actin, Chain A, domain 4"/>
    <property type="match status" value="1"/>
</dbReference>
<keyword evidence="1 3" id="KW-0547">Nucleotide-binding</keyword>
<dbReference type="AlphaFoldDB" id="O50047"/>
<dbReference type="GO" id="GO:0005737">
    <property type="term" value="C:cytoplasm"/>
    <property type="evidence" value="ECO:0000318"/>
    <property type="project" value="GO_Central"/>
</dbReference>
<dbReference type="GO" id="GO:0005739">
    <property type="term" value="C:mitochondrion"/>
    <property type="evidence" value="ECO:0000318"/>
    <property type="project" value="GO_Central"/>
</dbReference>
<dbReference type="EMBL" id="AF035458">
    <property type="protein sequence ID" value="AAB91473.1"/>
    <property type="molecule type" value="mRNA"/>
</dbReference>
<evidence type="ECO:0000256" key="3">
    <source>
        <dbReference type="RuleBase" id="RU003322"/>
    </source>
</evidence>
<dbReference type="GO" id="GO:0009408">
    <property type="term" value="P:response to heat"/>
    <property type="evidence" value="ECO:0007669"/>
    <property type="project" value="UniProtKB-ARBA"/>
</dbReference>
<dbReference type="GO" id="GO:0005524">
    <property type="term" value="F:ATP binding"/>
    <property type="evidence" value="ECO:0007669"/>
    <property type="project" value="UniProtKB-KW"/>
</dbReference>
<dbReference type="FunFam" id="3.30.420.40:FF:000004">
    <property type="entry name" value="Molecular chaperone DnaK"/>
    <property type="match status" value="1"/>
</dbReference>
<dbReference type="IntAct" id="O50047">
    <property type="interactions" value="1"/>
</dbReference>
<keyword evidence="4" id="KW-0175">Coiled coil</keyword>
<evidence type="ECO:0000313" key="6">
    <source>
        <dbReference type="EMBL" id="AAB91473.1"/>
    </source>
</evidence>
<dbReference type="InterPro" id="IPR043129">
    <property type="entry name" value="ATPase_NBD"/>
</dbReference>
<proteinExistence type="evidence at transcript level"/>
<dbReference type="GO" id="GO:0051082">
    <property type="term" value="F:unfolded protein binding"/>
    <property type="evidence" value="ECO:0007669"/>
    <property type="project" value="InterPro"/>
</dbReference>
<accession>O50047</accession>
<dbReference type="HAMAP" id="MF_00332">
    <property type="entry name" value="DnaK"/>
    <property type="match status" value="1"/>
</dbReference>
<organism evidence="7">
    <name type="scientific">Spinacia oleracea</name>
    <name type="common">Spinach</name>
    <dbReference type="NCBI Taxonomy" id="3562"/>
    <lineage>
        <taxon>Eukaryota</taxon>
        <taxon>Viridiplantae</taxon>
        <taxon>Streptophyta</taxon>
        <taxon>Embryophyta</taxon>
        <taxon>Tracheophyta</taxon>
        <taxon>Spermatophyta</taxon>
        <taxon>Magnoliopsida</taxon>
        <taxon>eudicotyledons</taxon>
        <taxon>Gunneridae</taxon>
        <taxon>Pentapetalae</taxon>
        <taxon>Caryophyllales</taxon>
        <taxon>Chenopodiaceae</taxon>
        <taxon>Chenopodioideae</taxon>
        <taxon>Anserineae</taxon>
        <taxon>Spinacia</taxon>
    </lineage>
</organism>
<dbReference type="GO" id="GO:0016226">
    <property type="term" value="P:iron-sulfur cluster assembly"/>
    <property type="evidence" value="ECO:0000318"/>
    <property type="project" value="GO_Central"/>
</dbReference>
<dbReference type="NCBIfam" id="NF001413">
    <property type="entry name" value="PRK00290.1"/>
    <property type="match status" value="1"/>
</dbReference>
<dbReference type="NCBIfam" id="TIGR02350">
    <property type="entry name" value="prok_dnaK"/>
    <property type="match status" value="1"/>
</dbReference>
<evidence type="ECO:0000313" key="7">
    <source>
        <dbReference type="EMBL" id="AAB96660.1"/>
    </source>
</evidence>
<evidence type="ECO:0000256" key="1">
    <source>
        <dbReference type="ARBA" id="ARBA00022741"/>
    </source>
</evidence>
<dbReference type="PRINTS" id="PR00301">
    <property type="entry name" value="HEATSHOCK70"/>
</dbReference>
<dbReference type="Pfam" id="PF00012">
    <property type="entry name" value="HSP70"/>
    <property type="match status" value="1"/>
</dbReference>
<dbReference type="PANTHER" id="PTHR19375">
    <property type="entry name" value="HEAT SHOCK PROTEIN 70KDA"/>
    <property type="match status" value="1"/>
</dbReference>
<dbReference type="FunFam" id="3.30.420.40:FF:000020">
    <property type="entry name" value="Chaperone protein HscA homolog"/>
    <property type="match status" value="1"/>
</dbReference>
<protein>
    <submittedName>
        <fullName evidence="7">Heat shock 70 protein</fullName>
    </submittedName>
</protein>
<dbReference type="PROSITE" id="PS01036">
    <property type="entry name" value="HSP70_3"/>
    <property type="match status" value="1"/>
</dbReference>
<dbReference type="GO" id="GO:0031072">
    <property type="term" value="F:heat shock protein binding"/>
    <property type="evidence" value="ECO:0000318"/>
    <property type="project" value="GO_Central"/>
</dbReference>
<keyword evidence="7" id="KW-0346">Stress response</keyword>
<feature type="region of interest" description="Disordered" evidence="5">
    <location>
        <begin position="636"/>
        <end position="675"/>
    </location>
</feature>
<feature type="compositionally biased region" description="Acidic residues" evidence="5">
    <location>
        <begin position="666"/>
        <end position="675"/>
    </location>
</feature>
<feature type="coiled-coil region" evidence="4">
    <location>
        <begin position="298"/>
        <end position="325"/>
    </location>
</feature>
<reference evidence="7" key="1">
    <citation type="submission" date="1997-12" db="EMBL/GenBank/DDBJ databases">
        <title>The organization and evolution of the spinach stress 70 molecular chaperones.</title>
        <authorList>
            <person name="Li Q.B."/>
            <person name="Guy C.L."/>
        </authorList>
    </citation>
    <scope>NUCLEOTIDE SEQUENCE</scope>
</reference>
<dbReference type="FunFam" id="3.90.640.10:FF:000003">
    <property type="entry name" value="Molecular chaperone DnaK"/>
    <property type="match status" value="1"/>
</dbReference>
<evidence type="ECO:0000256" key="2">
    <source>
        <dbReference type="ARBA" id="ARBA00022840"/>
    </source>
</evidence>
<reference evidence="6" key="2">
    <citation type="journal article" date="1999" name="Plant Mol. Biol.">
        <title>Coordinate and non-coordinate expression of the stress 70 family and other molecular chaperones at high and low temperature in spinach and tomato.</title>
        <authorList>
            <person name="Li Q.B."/>
            <person name="Haskell D.W."/>
            <person name="Guy C.L."/>
        </authorList>
    </citation>
    <scope>NUCLEOTIDE SEQUENCE</scope>
    <source>
        <strain evidence="6">Bloomsdale</strain>
    </source>
</reference>
<name>O50047_SPIOL</name>